<keyword evidence="2" id="KW-0732">Signal</keyword>
<dbReference type="AlphaFoldDB" id="A0A178IE55"/>
<evidence type="ECO:0000256" key="2">
    <source>
        <dbReference type="SAM" id="SignalP"/>
    </source>
</evidence>
<dbReference type="RefSeq" id="WP_068771701.1">
    <property type="nucleotide sequence ID" value="NZ_CP109796.1"/>
</dbReference>
<organism evidence="3 4">
    <name type="scientific">Termitidicoccus mucosus</name>
    <dbReference type="NCBI Taxonomy" id="1184151"/>
    <lineage>
        <taxon>Bacteria</taxon>
        <taxon>Pseudomonadati</taxon>
        <taxon>Verrucomicrobiota</taxon>
        <taxon>Opitutia</taxon>
        <taxon>Opitutales</taxon>
        <taxon>Opitutaceae</taxon>
        <taxon>Termitidicoccus</taxon>
    </lineage>
</organism>
<feature type="region of interest" description="Disordered" evidence="1">
    <location>
        <begin position="103"/>
        <end position="123"/>
    </location>
</feature>
<dbReference type="STRING" id="1184151.AW736_17945"/>
<evidence type="ECO:0000313" key="4">
    <source>
        <dbReference type="Proteomes" id="UP000078486"/>
    </source>
</evidence>
<name>A0A178IE55_9BACT</name>
<dbReference type="EMBL" id="LRRQ01000139">
    <property type="protein sequence ID" value="OAM88270.1"/>
    <property type="molecule type" value="Genomic_DNA"/>
</dbReference>
<keyword evidence="4" id="KW-1185">Reference proteome</keyword>
<dbReference type="Pfam" id="PF12836">
    <property type="entry name" value="HHH_3"/>
    <property type="match status" value="1"/>
</dbReference>
<proteinExistence type="predicted"/>
<evidence type="ECO:0000256" key="1">
    <source>
        <dbReference type="SAM" id="MobiDB-lite"/>
    </source>
</evidence>
<protein>
    <recommendedName>
        <fullName evidence="5">DNA-binding protein</fullName>
    </recommendedName>
</protein>
<dbReference type="Proteomes" id="UP000078486">
    <property type="component" value="Unassembled WGS sequence"/>
</dbReference>
<evidence type="ECO:0000313" key="3">
    <source>
        <dbReference type="EMBL" id="OAM88270.1"/>
    </source>
</evidence>
<dbReference type="OrthoDB" id="196826at2"/>
<feature type="region of interest" description="Disordered" evidence="1">
    <location>
        <begin position="29"/>
        <end position="51"/>
    </location>
</feature>
<dbReference type="SUPFAM" id="SSF81585">
    <property type="entry name" value="PsbU/PolX domain-like"/>
    <property type="match status" value="1"/>
</dbReference>
<gene>
    <name evidence="3" type="ORF">AW736_17945</name>
</gene>
<feature type="signal peptide" evidence="2">
    <location>
        <begin position="1"/>
        <end position="26"/>
    </location>
</feature>
<reference evidence="3 4" key="1">
    <citation type="submission" date="2016-01" db="EMBL/GenBank/DDBJ databases">
        <title>High potential of lignocellulose degradation of a new Verrucomicrobia species.</title>
        <authorList>
            <person name="Wang Y."/>
            <person name="Shi Y."/>
            <person name="Qiu Z."/>
            <person name="Liu S."/>
            <person name="Yang H."/>
        </authorList>
    </citation>
    <scope>NUCLEOTIDE SEQUENCE [LARGE SCALE GENOMIC DNA]</scope>
    <source>
        <strain evidence="3 4">TSB47</strain>
    </source>
</reference>
<evidence type="ECO:0008006" key="5">
    <source>
        <dbReference type="Google" id="ProtNLM"/>
    </source>
</evidence>
<sequence length="123" mass="12876">MNKILRKLLALCFAATLLAAPAVVLAQSAPAPAPAKAKTEKKAKGPAKVDLNTATKEQLAKLPGLDEAAADKIIAARPFASKTQLKSKKLVSDETYESVKNLVIASQPKSSNSPKKEGKKKAG</sequence>
<accession>A0A178IE55</accession>
<dbReference type="Gene3D" id="1.10.150.320">
    <property type="entry name" value="Photosystem II 12 kDa extrinsic protein"/>
    <property type="match status" value="1"/>
</dbReference>
<comment type="caution">
    <text evidence="3">The sequence shown here is derived from an EMBL/GenBank/DDBJ whole genome shotgun (WGS) entry which is preliminary data.</text>
</comment>
<feature type="chain" id="PRO_5008088677" description="DNA-binding protein" evidence="2">
    <location>
        <begin position="27"/>
        <end position="123"/>
    </location>
</feature>